<evidence type="ECO:0000256" key="9">
    <source>
        <dbReference type="ARBA" id="ARBA00023180"/>
    </source>
</evidence>
<dbReference type="OrthoDB" id="771136at2759"/>
<evidence type="ECO:0000256" key="5">
    <source>
        <dbReference type="ARBA" id="ARBA00022729"/>
    </source>
</evidence>
<feature type="disulfide bond" evidence="12">
    <location>
        <begin position="153"/>
        <end position="158"/>
    </location>
</feature>
<dbReference type="PANTHER" id="PTHR47966:SF51">
    <property type="entry name" value="BETA-SITE APP-CLEAVING ENZYME, ISOFORM A-RELATED"/>
    <property type="match status" value="1"/>
</dbReference>
<dbReference type="PROSITE" id="PS51767">
    <property type="entry name" value="PEPTIDASE_A1"/>
    <property type="match status" value="1"/>
</dbReference>
<dbReference type="InterPro" id="IPR001461">
    <property type="entry name" value="Aspartic_peptidase_A1"/>
</dbReference>
<dbReference type="SUPFAM" id="SSF50630">
    <property type="entry name" value="Acid proteases"/>
    <property type="match status" value="1"/>
</dbReference>
<proteinExistence type="inferred from homology"/>
<feature type="signal peptide" evidence="14">
    <location>
        <begin position="1"/>
        <end position="22"/>
    </location>
</feature>
<evidence type="ECO:0000256" key="8">
    <source>
        <dbReference type="ARBA" id="ARBA00023157"/>
    </source>
</evidence>
<dbReference type="PROSITE" id="PS00141">
    <property type="entry name" value="ASP_PROTEASE"/>
    <property type="match status" value="1"/>
</dbReference>
<gene>
    <name evidence="16" type="ORF">AWRI3578_g745</name>
</gene>
<dbReference type="GO" id="GO:0051603">
    <property type="term" value="P:proteolysis involved in protein catabolic process"/>
    <property type="evidence" value="ECO:0007669"/>
    <property type="project" value="TreeGrafter"/>
</dbReference>
<comment type="similarity">
    <text evidence="2 13">Belongs to the peptidase A1 family.</text>
</comment>
<dbReference type="FunFam" id="2.40.70.10:FF:000036">
    <property type="entry name" value="Vacuolar aspartic protease"/>
    <property type="match status" value="1"/>
</dbReference>
<accession>A0A1E5RT59</accession>
<keyword evidence="5 14" id="KW-0732">Signal</keyword>
<dbReference type="PANTHER" id="PTHR47966">
    <property type="entry name" value="BETA-SITE APP-CLEAVING ENZYME, ISOFORM A-RELATED"/>
    <property type="match status" value="1"/>
</dbReference>
<organism evidence="16 17">
    <name type="scientific">Hanseniaspora opuntiae</name>
    <dbReference type="NCBI Taxonomy" id="211096"/>
    <lineage>
        <taxon>Eukaryota</taxon>
        <taxon>Fungi</taxon>
        <taxon>Dikarya</taxon>
        <taxon>Ascomycota</taxon>
        <taxon>Saccharomycotina</taxon>
        <taxon>Saccharomycetes</taxon>
        <taxon>Saccharomycodales</taxon>
        <taxon>Saccharomycodaceae</taxon>
        <taxon>Hanseniaspora</taxon>
    </lineage>
</organism>
<dbReference type="FunFam" id="2.40.70.10:FF:000002">
    <property type="entry name" value="Vacuolar aspartic proteinase"/>
    <property type="match status" value="1"/>
</dbReference>
<keyword evidence="6 13" id="KW-0064">Aspartyl protease</keyword>
<evidence type="ECO:0000256" key="13">
    <source>
        <dbReference type="RuleBase" id="RU000454"/>
    </source>
</evidence>
<feature type="active site" evidence="11">
    <location>
        <position position="328"/>
    </location>
</feature>
<dbReference type="EMBL" id="LPNL01000003">
    <property type="protein sequence ID" value="OEJ90110.1"/>
    <property type="molecule type" value="Genomic_DNA"/>
</dbReference>
<dbReference type="Proteomes" id="UP000095605">
    <property type="component" value="Unassembled WGS sequence"/>
</dbReference>
<dbReference type="Gene3D" id="2.40.70.10">
    <property type="entry name" value="Acid Proteases"/>
    <property type="match status" value="2"/>
</dbReference>
<evidence type="ECO:0000256" key="14">
    <source>
        <dbReference type="SAM" id="SignalP"/>
    </source>
</evidence>
<evidence type="ECO:0000256" key="3">
    <source>
        <dbReference type="ARBA" id="ARBA00022554"/>
    </source>
</evidence>
<comment type="subcellular location">
    <subcellularLocation>
        <location evidence="1">Vacuole</location>
    </subcellularLocation>
</comment>
<evidence type="ECO:0000256" key="10">
    <source>
        <dbReference type="ARBA" id="ARBA00042718"/>
    </source>
</evidence>
<keyword evidence="7 13" id="KW-0378">Hydrolase</keyword>
<sequence>MKLQSIIQSFILAATLSSDAEAKSHKDAKTYSAPIKKTPLDDTLKEMSFDQYLTSYKIKYLNTFSRAYPEFKETLRPHMHSLHKEFFAQSEGLSQSFFGENSIDALGDIFESPLSNYANAQYYTDISLGTPEQNFKVILDTGSSNLWIPSDKCSSLSCFLHPKYSSSGSSTFKPNGSEFAIQYGTGSVSGYISNDILKIGELEISGQDFGEATSEPGLTFAFAKFDGILGLGYDTIAVDHVVPPIYNAINQGSLEKPLFSFYMGNNTNGDEDTVTGGVATFGGINKDHYKGDITWIPIRRKAYWEVKFDGIGLGDDYALLDNHGIIADTGTSLITLPSDLAEMINAQIGATKGWSGQYSIDCESRATLPDVTFTLGGVNYTLNAYDYTLDLQGSCISAFTPMDMPAPIGPLAILGDSFLRKYYSIYDIGNDALGLALAA</sequence>
<evidence type="ECO:0000256" key="11">
    <source>
        <dbReference type="PIRSR" id="PIRSR601461-1"/>
    </source>
</evidence>
<dbReference type="InterPro" id="IPR033121">
    <property type="entry name" value="PEPTIDASE_A1"/>
</dbReference>
<evidence type="ECO:0000256" key="7">
    <source>
        <dbReference type="ARBA" id="ARBA00022801"/>
    </source>
</evidence>
<keyword evidence="4 13" id="KW-0645">Protease</keyword>
<protein>
    <recommendedName>
        <fullName evidence="10">Aspartate protease</fullName>
    </recommendedName>
</protein>
<dbReference type="AlphaFoldDB" id="A0A1E5RT59"/>
<feature type="active site" evidence="11">
    <location>
        <position position="140"/>
    </location>
</feature>
<keyword evidence="9" id="KW-0325">Glycoprotein</keyword>
<dbReference type="GO" id="GO:0000324">
    <property type="term" value="C:fungal-type vacuole"/>
    <property type="evidence" value="ECO:0007669"/>
    <property type="project" value="TreeGrafter"/>
</dbReference>
<name>A0A1E5RT59_9ASCO</name>
<evidence type="ECO:0000256" key="2">
    <source>
        <dbReference type="ARBA" id="ARBA00007447"/>
    </source>
</evidence>
<evidence type="ECO:0000313" key="17">
    <source>
        <dbReference type="Proteomes" id="UP000095605"/>
    </source>
</evidence>
<dbReference type="PRINTS" id="PR00792">
    <property type="entry name" value="PEPSIN"/>
</dbReference>
<evidence type="ECO:0000256" key="12">
    <source>
        <dbReference type="PIRSR" id="PIRSR601461-2"/>
    </source>
</evidence>
<dbReference type="Pfam" id="PF00026">
    <property type="entry name" value="Asp"/>
    <property type="match status" value="1"/>
</dbReference>
<evidence type="ECO:0000256" key="4">
    <source>
        <dbReference type="ARBA" id="ARBA00022670"/>
    </source>
</evidence>
<keyword evidence="17" id="KW-1185">Reference proteome</keyword>
<feature type="chain" id="PRO_5009184871" description="Aspartate protease" evidence="14">
    <location>
        <begin position="23"/>
        <end position="439"/>
    </location>
</feature>
<evidence type="ECO:0000256" key="1">
    <source>
        <dbReference type="ARBA" id="ARBA00004116"/>
    </source>
</evidence>
<reference evidence="17" key="1">
    <citation type="journal article" date="2016" name="Genome Announc.">
        <title>Genome sequences of three species of Hanseniaspora isolated from spontaneous wine fermentations.</title>
        <authorList>
            <person name="Sternes P.R."/>
            <person name="Lee D."/>
            <person name="Kutyna D.R."/>
            <person name="Borneman A.R."/>
        </authorList>
    </citation>
    <scope>NUCLEOTIDE SEQUENCE [LARGE SCALE GENOMIC DNA]</scope>
    <source>
        <strain evidence="17">AWRI3578</strain>
    </source>
</reference>
<evidence type="ECO:0000313" key="16">
    <source>
        <dbReference type="EMBL" id="OEJ90110.1"/>
    </source>
</evidence>
<feature type="domain" description="Peptidase A1" evidence="15">
    <location>
        <begin position="122"/>
        <end position="436"/>
    </location>
</feature>
<evidence type="ECO:0000259" key="15">
    <source>
        <dbReference type="PROSITE" id="PS51767"/>
    </source>
</evidence>
<evidence type="ECO:0000256" key="6">
    <source>
        <dbReference type="ARBA" id="ARBA00022750"/>
    </source>
</evidence>
<feature type="disulfide bond" evidence="12">
    <location>
        <begin position="362"/>
        <end position="395"/>
    </location>
</feature>
<dbReference type="InterPro" id="IPR021109">
    <property type="entry name" value="Peptidase_aspartic_dom_sf"/>
</dbReference>
<dbReference type="InterPro" id="IPR001969">
    <property type="entry name" value="Aspartic_peptidase_AS"/>
</dbReference>
<keyword evidence="8 12" id="KW-1015">Disulfide bond</keyword>
<comment type="caution">
    <text evidence="16">The sequence shown here is derived from an EMBL/GenBank/DDBJ whole genome shotgun (WGS) entry which is preliminary data.</text>
</comment>
<dbReference type="GO" id="GO:0004190">
    <property type="term" value="F:aspartic-type endopeptidase activity"/>
    <property type="evidence" value="ECO:0007669"/>
    <property type="project" value="UniProtKB-KW"/>
</dbReference>
<keyword evidence="3" id="KW-0926">Vacuole</keyword>